<dbReference type="RefSeq" id="XP_044554473.1">
    <property type="nucleotide sequence ID" value="XM_044686945.1"/>
</dbReference>
<comment type="subcellular location">
    <subcellularLocation>
        <location evidence="1">Cytoplasm</location>
        <location evidence="1">Cytoskeleton</location>
        <location evidence="1">Microtubule organizing center</location>
        <location evidence="1">Centrosome</location>
    </subcellularLocation>
</comment>
<dbReference type="Pfam" id="PF24652">
    <property type="entry name" value="CEP76_C"/>
    <property type="match status" value="1"/>
</dbReference>
<reference evidence="7 8" key="1">
    <citation type="journal article" date="2018" name="BMC Genomics">
        <title>The genome of Naegleria lovaniensis, the basis for a comparative approach to unravel pathogenicity factors of the human pathogenic amoeba N. fowleri.</title>
        <authorList>
            <person name="Liechti N."/>
            <person name="Schurch N."/>
            <person name="Bruggmann R."/>
            <person name="Wittwer M."/>
        </authorList>
    </citation>
    <scope>NUCLEOTIDE SEQUENCE [LARGE SCALE GENOMIC DNA]</scope>
    <source>
        <strain evidence="7 8">ATCC 30569</strain>
    </source>
</reference>
<dbReference type="GeneID" id="68103758"/>
<name>A0AA88GXW3_NAELO</name>
<dbReference type="InterPro" id="IPR028926">
    <property type="entry name" value="CEP76-C2"/>
</dbReference>
<dbReference type="Proteomes" id="UP000816034">
    <property type="component" value="Unassembled WGS sequence"/>
</dbReference>
<gene>
    <name evidence="7" type="ORF">C9374_011304</name>
</gene>
<accession>A0AA88GXW3</accession>
<organism evidence="7 8">
    <name type="scientific">Naegleria lovaniensis</name>
    <name type="common">Amoeba</name>
    <dbReference type="NCBI Taxonomy" id="51637"/>
    <lineage>
        <taxon>Eukaryota</taxon>
        <taxon>Discoba</taxon>
        <taxon>Heterolobosea</taxon>
        <taxon>Tetramitia</taxon>
        <taxon>Eutetramitia</taxon>
        <taxon>Vahlkampfiidae</taxon>
        <taxon>Naegleria</taxon>
    </lineage>
</organism>
<dbReference type="AlphaFoldDB" id="A0AA88GXW3"/>
<dbReference type="Pfam" id="PF24654">
    <property type="entry name" value="CEP76_N"/>
    <property type="match status" value="1"/>
</dbReference>
<proteinExistence type="predicted"/>
<feature type="domain" description="CEP76 C2" evidence="3">
    <location>
        <begin position="115"/>
        <end position="269"/>
    </location>
</feature>
<dbReference type="InterPro" id="IPR056288">
    <property type="entry name" value="CEP76_C"/>
</dbReference>
<protein>
    <recommendedName>
        <fullName evidence="9">Centrosomal protein of 76 kDa</fullName>
    </recommendedName>
</protein>
<sequence>MERKVSPEQIKDLRKIIDQQLRSKDVYNQIREILSDYLNMDNSKSEDVHSEEHVSKIAACIQNFEVTVLMVQVLQSLKERGVVEEIIKSLHSHTNKSSVFNKDVQGSSILGKRDLKKNKILHLRLVGGKAFMEYDDNIKTDEKMICFFNYKDQRFVSQPVTCCCNPVFEEDFVIDLEIDSLKNAFVDQQEIDDEGVGTLLQINNPIDIIVLTVDNEGRTKYVGGHRLEWRRVLKKGVILMTVELGGGSGIESKVSKGVLEIRLELLPRPSVFVTANEISQQLSIERNRDLQAEREFYMYCKQWFEEYCQIRESHKRRVVKLYAEIEDGSSVPVVSFISPLKADRLINSPSEAARFVSLFAYEHNDNNMGTTSNKEIWWSPHAFIAKKKGDVENHALLLCSLLLGFNMDAYVCVGTDEKGAKIWVMTRSKDNEITFWNSITGQRFEHHSDKHKLLTVGCAFNHNCYYANIQKTDNVSDCIFDMENETLWKSMSQMKLSLVRKLDPVTFIPPRVNSAQLEKETEIALKKAIGDLRKDLGLNTSWDDNLGFVLSTALQAYEVSHISNSASSSLMDEFNEVIKNIIPPKHTFKAFPIQLNHTSVKRIINTCQRHKNFKNILESVGDRVRFGIRVKIFTYPEDVQAVWLMICNVYLNV</sequence>
<dbReference type="Pfam" id="PF15627">
    <property type="entry name" value="CEP76-C2"/>
    <property type="match status" value="1"/>
</dbReference>
<feature type="domain" description="CEP76/DRC7 peptidase-like" evidence="6">
    <location>
        <begin position="375"/>
        <end position="491"/>
    </location>
</feature>
<keyword evidence="2" id="KW-0963">Cytoplasm</keyword>
<evidence type="ECO:0000256" key="2">
    <source>
        <dbReference type="ARBA" id="ARBA00022490"/>
    </source>
</evidence>
<dbReference type="InterPro" id="IPR056289">
    <property type="entry name" value="CEP76_N"/>
</dbReference>
<evidence type="ECO:0008006" key="9">
    <source>
        <dbReference type="Google" id="ProtNLM"/>
    </source>
</evidence>
<feature type="domain" description="CEP76 N-terminal" evidence="5">
    <location>
        <begin position="12"/>
        <end position="54"/>
    </location>
</feature>
<dbReference type="InterPro" id="IPR035892">
    <property type="entry name" value="C2_domain_sf"/>
</dbReference>
<feature type="domain" description="Centrosomal protein of 76 kDa C-terminal" evidence="4">
    <location>
        <begin position="512"/>
        <end position="650"/>
    </location>
</feature>
<dbReference type="Pfam" id="PF24656">
    <property type="entry name" value="CEPT76_peptidase"/>
    <property type="match status" value="1"/>
</dbReference>
<dbReference type="InterPro" id="IPR056290">
    <property type="entry name" value="CEPT76/DRC7_peptidase-like_dom"/>
</dbReference>
<evidence type="ECO:0000259" key="5">
    <source>
        <dbReference type="Pfam" id="PF24654"/>
    </source>
</evidence>
<dbReference type="InterPro" id="IPR052299">
    <property type="entry name" value="CEP76"/>
</dbReference>
<keyword evidence="8" id="KW-1185">Reference proteome</keyword>
<dbReference type="Gene3D" id="3.10.620.30">
    <property type="match status" value="1"/>
</dbReference>
<dbReference type="GO" id="GO:0005813">
    <property type="term" value="C:centrosome"/>
    <property type="evidence" value="ECO:0007669"/>
    <property type="project" value="UniProtKB-SubCell"/>
</dbReference>
<evidence type="ECO:0000259" key="3">
    <source>
        <dbReference type="Pfam" id="PF15627"/>
    </source>
</evidence>
<dbReference type="SUPFAM" id="SSF49562">
    <property type="entry name" value="C2 domain (Calcium/lipid-binding domain, CaLB)"/>
    <property type="match status" value="1"/>
</dbReference>
<evidence type="ECO:0000259" key="4">
    <source>
        <dbReference type="Pfam" id="PF24652"/>
    </source>
</evidence>
<dbReference type="EMBL" id="PYSW02000004">
    <property type="protein sequence ID" value="KAG2392579.1"/>
    <property type="molecule type" value="Genomic_DNA"/>
</dbReference>
<evidence type="ECO:0000313" key="8">
    <source>
        <dbReference type="Proteomes" id="UP000816034"/>
    </source>
</evidence>
<evidence type="ECO:0000256" key="1">
    <source>
        <dbReference type="ARBA" id="ARBA00004300"/>
    </source>
</evidence>
<evidence type="ECO:0000259" key="6">
    <source>
        <dbReference type="Pfam" id="PF24656"/>
    </source>
</evidence>
<dbReference type="PANTHER" id="PTHR46436">
    <property type="entry name" value="CENTROSOMAL PROTEIN OF 76 KDA"/>
    <property type="match status" value="1"/>
</dbReference>
<comment type="caution">
    <text evidence="7">The sequence shown here is derived from an EMBL/GenBank/DDBJ whole genome shotgun (WGS) entry which is preliminary data.</text>
</comment>
<evidence type="ECO:0000313" key="7">
    <source>
        <dbReference type="EMBL" id="KAG2392579.1"/>
    </source>
</evidence>
<dbReference type="PANTHER" id="PTHR46436:SF1">
    <property type="entry name" value="CENTROSOMAL PROTEIN OF 76 KDA"/>
    <property type="match status" value="1"/>
</dbReference>